<feature type="compositionally biased region" description="Gly residues" evidence="5">
    <location>
        <begin position="272"/>
        <end position="287"/>
    </location>
</feature>
<reference evidence="7 8" key="1">
    <citation type="journal article" date="2015" name="Genome Biol. Evol.">
        <title>Comparative Genomics of a Bacterivorous Green Alga Reveals Evolutionary Causalities and Consequences of Phago-Mixotrophic Mode of Nutrition.</title>
        <authorList>
            <person name="Burns J.A."/>
            <person name="Paasch A."/>
            <person name="Narechania A."/>
            <person name="Kim E."/>
        </authorList>
    </citation>
    <scope>NUCLEOTIDE SEQUENCE [LARGE SCALE GENOMIC DNA]</scope>
    <source>
        <strain evidence="7 8">PLY_AMNH</strain>
    </source>
</reference>
<organism evidence="7 8">
    <name type="scientific">Cymbomonas tetramitiformis</name>
    <dbReference type="NCBI Taxonomy" id="36881"/>
    <lineage>
        <taxon>Eukaryota</taxon>
        <taxon>Viridiplantae</taxon>
        <taxon>Chlorophyta</taxon>
        <taxon>Pyramimonadophyceae</taxon>
        <taxon>Pyramimonadales</taxon>
        <taxon>Pyramimonadaceae</taxon>
        <taxon>Cymbomonas</taxon>
    </lineage>
</organism>
<dbReference type="InterPro" id="IPR001841">
    <property type="entry name" value="Znf_RING"/>
</dbReference>
<gene>
    <name evidence="7" type="ORF">CYMTET_40389</name>
</gene>
<dbReference type="PANTHER" id="PTHR47361:SF4">
    <property type="entry name" value="RING_U-BOX SUPERFAMILY PROTEIN"/>
    <property type="match status" value="1"/>
</dbReference>
<dbReference type="SUPFAM" id="SSF57850">
    <property type="entry name" value="RING/U-box"/>
    <property type="match status" value="1"/>
</dbReference>
<keyword evidence="8" id="KW-1185">Reference proteome</keyword>
<dbReference type="InterPro" id="IPR017907">
    <property type="entry name" value="Znf_RING_CS"/>
</dbReference>
<sequence>MADQALNSEVDDVLDELLERCRLVLEIEDEDEDIFPFEDASLADTALHISSAPCEEDWSCAVCLEEIPLAETAVIKGCEHKYCVCCILKWCACSQDSQWRCPKCKANFTILNTYRCLDGSMCDHLCEESICLLLRARWFLGKSPLVDEADEESFQEYQEHFEDDYYDDEDYAAEDYFYENTRRIVIGNRRYGQNGVISGGRSFARPIAAPSPPQRQGSSSGELSTSPSSATPSAKKVARQDKKDKKAAKEAEKRAKRCAKMQAGGSIRSGTSPGGSSSGAGASGSGVGSTFVGSL</sequence>
<name>A0AAE0F3J8_9CHLO</name>
<evidence type="ECO:0000313" key="8">
    <source>
        <dbReference type="Proteomes" id="UP001190700"/>
    </source>
</evidence>
<keyword evidence="3" id="KW-0862">Zinc</keyword>
<evidence type="ECO:0000256" key="1">
    <source>
        <dbReference type="ARBA" id="ARBA00022723"/>
    </source>
</evidence>
<dbReference type="PROSITE" id="PS00518">
    <property type="entry name" value="ZF_RING_1"/>
    <property type="match status" value="1"/>
</dbReference>
<feature type="compositionally biased region" description="Low complexity" evidence="5">
    <location>
        <begin position="214"/>
        <end position="235"/>
    </location>
</feature>
<protein>
    <recommendedName>
        <fullName evidence="6">RING-type domain-containing protein</fullName>
    </recommendedName>
</protein>
<evidence type="ECO:0000256" key="2">
    <source>
        <dbReference type="ARBA" id="ARBA00022771"/>
    </source>
</evidence>
<dbReference type="GO" id="GO:0008270">
    <property type="term" value="F:zinc ion binding"/>
    <property type="evidence" value="ECO:0007669"/>
    <property type="project" value="UniProtKB-KW"/>
</dbReference>
<evidence type="ECO:0000259" key="6">
    <source>
        <dbReference type="PROSITE" id="PS50089"/>
    </source>
</evidence>
<feature type="domain" description="RING-type" evidence="6">
    <location>
        <begin position="60"/>
        <end position="105"/>
    </location>
</feature>
<keyword evidence="2 4" id="KW-0863">Zinc-finger</keyword>
<dbReference type="Gene3D" id="3.30.40.10">
    <property type="entry name" value="Zinc/RING finger domain, C3HC4 (zinc finger)"/>
    <property type="match status" value="1"/>
</dbReference>
<feature type="region of interest" description="Disordered" evidence="5">
    <location>
        <begin position="202"/>
        <end position="295"/>
    </location>
</feature>
<evidence type="ECO:0000313" key="7">
    <source>
        <dbReference type="EMBL" id="KAK3250224.1"/>
    </source>
</evidence>
<dbReference type="PANTHER" id="PTHR47361">
    <property type="entry name" value="RING/U-BOX SUPERFAMILY PROTEIN"/>
    <property type="match status" value="1"/>
</dbReference>
<feature type="compositionally biased region" description="Basic and acidic residues" evidence="5">
    <location>
        <begin position="238"/>
        <end position="253"/>
    </location>
</feature>
<evidence type="ECO:0000256" key="3">
    <source>
        <dbReference type="ARBA" id="ARBA00022833"/>
    </source>
</evidence>
<proteinExistence type="predicted"/>
<comment type="caution">
    <text evidence="7">The sequence shown here is derived from an EMBL/GenBank/DDBJ whole genome shotgun (WGS) entry which is preliminary data.</text>
</comment>
<evidence type="ECO:0000256" key="4">
    <source>
        <dbReference type="PROSITE-ProRule" id="PRU00175"/>
    </source>
</evidence>
<evidence type="ECO:0000256" key="5">
    <source>
        <dbReference type="SAM" id="MobiDB-lite"/>
    </source>
</evidence>
<accession>A0AAE0F3J8</accession>
<dbReference type="PROSITE" id="PS50089">
    <property type="entry name" value="ZF_RING_2"/>
    <property type="match status" value="1"/>
</dbReference>
<dbReference type="InterPro" id="IPR013083">
    <property type="entry name" value="Znf_RING/FYVE/PHD"/>
</dbReference>
<dbReference type="SMART" id="SM00184">
    <property type="entry name" value="RING"/>
    <property type="match status" value="1"/>
</dbReference>
<dbReference type="AlphaFoldDB" id="A0AAE0F3J8"/>
<keyword evidence="1" id="KW-0479">Metal-binding</keyword>
<dbReference type="Proteomes" id="UP001190700">
    <property type="component" value="Unassembled WGS sequence"/>
</dbReference>
<dbReference type="EMBL" id="LGRX02026839">
    <property type="protein sequence ID" value="KAK3250224.1"/>
    <property type="molecule type" value="Genomic_DNA"/>
</dbReference>